<keyword evidence="2" id="KW-0645">Protease</keyword>
<dbReference type="GO" id="GO:0004252">
    <property type="term" value="F:serine-type endopeptidase activity"/>
    <property type="evidence" value="ECO:0007669"/>
    <property type="project" value="InterPro"/>
</dbReference>
<keyword evidence="3" id="KW-0378">Hydrolase</keyword>
<dbReference type="AlphaFoldDB" id="A0A427A0A5"/>
<evidence type="ECO:0000256" key="3">
    <source>
        <dbReference type="ARBA" id="ARBA00022801"/>
    </source>
</evidence>
<dbReference type="InterPro" id="IPR051201">
    <property type="entry name" value="Chloro_Bact_Ser_Proteases"/>
</dbReference>
<dbReference type="GO" id="GO:0006508">
    <property type="term" value="P:proteolysis"/>
    <property type="evidence" value="ECO:0007669"/>
    <property type="project" value="UniProtKB-KW"/>
</dbReference>
<evidence type="ECO:0000313" key="4">
    <source>
        <dbReference type="EMBL" id="RRT69646.1"/>
    </source>
</evidence>
<evidence type="ECO:0000313" key="5">
    <source>
        <dbReference type="Proteomes" id="UP000287651"/>
    </source>
</evidence>
<name>A0A427A0A5_ENSVE</name>
<dbReference type="PANTHER" id="PTHR43343:SF2">
    <property type="entry name" value="PDZ DOMAIN-CONTAINING PROTEIN"/>
    <property type="match status" value="1"/>
</dbReference>
<dbReference type="InterPro" id="IPR036034">
    <property type="entry name" value="PDZ_sf"/>
</dbReference>
<dbReference type="InterPro" id="IPR043504">
    <property type="entry name" value="Peptidase_S1_PA_chymotrypsin"/>
</dbReference>
<comment type="caution">
    <text evidence="4">The sequence shown here is derived from an EMBL/GenBank/DDBJ whole genome shotgun (WGS) entry which is preliminary data.</text>
</comment>
<dbReference type="InterPro" id="IPR001940">
    <property type="entry name" value="Peptidase_S1C"/>
</dbReference>
<protein>
    <submittedName>
        <fullName evidence="4">Uncharacterized protein</fullName>
    </submittedName>
</protein>
<proteinExistence type="inferred from homology"/>
<organism evidence="4 5">
    <name type="scientific">Ensete ventricosum</name>
    <name type="common">Abyssinian banana</name>
    <name type="synonym">Musa ensete</name>
    <dbReference type="NCBI Taxonomy" id="4639"/>
    <lineage>
        <taxon>Eukaryota</taxon>
        <taxon>Viridiplantae</taxon>
        <taxon>Streptophyta</taxon>
        <taxon>Embryophyta</taxon>
        <taxon>Tracheophyta</taxon>
        <taxon>Spermatophyta</taxon>
        <taxon>Magnoliopsida</taxon>
        <taxon>Liliopsida</taxon>
        <taxon>Zingiberales</taxon>
        <taxon>Musaceae</taxon>
        <taxon>Ensete</taxon>
    </lineage>
</organism>
<accession>A0A427A0A5</accession>
<gene>
    <name evidence="4" type="ORF">B296_00024452</name>
</gene>
<reference evidence="4 5" key="1">
    <citation type="journal article" date="2014" name="Agronomy (Basel)">
        <title>A Draft Genome Sequence for Ensete ventricosum, the Drought-Tolerant Tree Against Hunger.</title>
        <authorList>
            <person name="Harrison J."/>
            <person name="Moore K.A."/>
            <person name="Paszkiewicz K."/>
            <person name="Jones T."/>
            <person name="Grant M."/>
            <person name="Ambacheew D."/>
            <person name="Muzemil S."/>
            <person name="Studholme D.J."/>
        </authorList>
    </citation>
    <scope>NUCLEOTIDE SEQUENCE [LARGE SCALE GENOMIC DNA]</scope>
</reference>
<dbReference type="PRINTS" id="PR00834">
    <property type="entry name" value="PROTEASES2C"/>
</dbReference>
<dbReference type="SUPFAM" id="SSF50494">
    <property type="entry name" value="Trypsin-like serine proteases"/>
    <property type="match status" value="1"/>
</dbReference>
<comment type="similarity">
    <text evidence="1">Belongs to the peptidase S1C family.</text>
</comment>
<dbReference type="PANTHER" id="PTHR43343">
    <property type="entry name" value="PEPTIDASE S12"/>
    <property type="match status" value="1"/>
</dbReference>
<dbReference type="InterPro" id="IPR009003">
    <property type="entry name" value="Peptidase_S1_PA"/>
</dbReference>
<dbReference type="EMBL" id="AMZH03004278">
    <property type="protein sequence ID" value="RRT69646.1"/>
    <property type="molecule type" value="Genomic_DNA"/>
</dbReference>
<dbReference type="Proteomes" id="UP000287651">
    <property type="component" value="Unassembled WGS sequence"/>
</dbReference>
<dbReference type="Gene3D" id="2.40.10.10">
    <property type="entry name" value="Trypsin-like serine proteases"/>
    <property type="match status" value="1"/>
</dbReference>
<dbReference type="Pfam" id="PF13365">
    <property type="entry name" value="Trypsin_2"/>
    <property type="match status" value="1"/>
</dbReference>
<sequence length="122" mass="13082">MMPELLVDYRVTLADQTTFEARVIGFDQDKDVAVLRIDAPKEKLRPIPIGISSDLLVGQKVYAIGNPVNGIVEQIVKFGKVTRPILGIKFAPDQSVEQLGVSGVLVLDAPANGPAGKAVGFR</sequence>
<evidence type="ECO:0000256" key="2">
    <source>
        <dbReference type="ARBA" id="ARBA00022670"/>
    </source>
</evidence>
<evidence type="ECO:0000256" key="1">
    <source>
        <dbReference type="ARBA" id="ARBA00010541"/>
    </source>
</evidence>
<dbReference type="Gene3D" id="2.30.42.10">
    <property type="match status" value="1"/>
</dbReference>